<sequence>MVKVLWSATHITCP</sequence>
<reference evidence="1" key="1">
    <citation type="submission" date="2014-11" db="EMBL/GenBank/DDBJ databases">
        <authorList>
            <person name="Amaro Gonzalez C."/>
        </authorList>
    </citation>
    <scope>NUCLEOTIDE SEQUENCE</scope>
</reference>
<proteinExistence type="predicted"/>
<organism evidence="1">
    <name type="scientific">Anguilla anguilla</name>
    <name type="common">European freshwater eel</name>
    <name type="synonym">Muraena anguilla</name>
    <dbReference type="NCBI Taxonomy" id="7936"/>
    <lineage>
        <taxon>Eukaryota</taxon>
        <taxon>Metazoa</taxon>
        <taxon>Chordata</taxon>
        <taxon>Craniata</taxon>
        <taxon>Vertebrata</taxon>
        <taxon>Euteleostomi</taxon>
        <taxon>Actinopterygii</taxon>
        <taxon>Neopterygii</taxon>
        <taxon>Teleostei</taxon>
        <taxon>Anguilliformes</taxon>
        <taxon>Anguillidae</taxon>
        <taxon>Anguilla</taxon>
    </lineage>
</organism>
<reference evidence="1" key="2">
    <citation type="journal article" date="2015" name="Fish Shellfish Immunol.">
        <title>Early steps in the European eel (Anguilla anguilla)-Vibrio vulnificus interaction in the gills: Role of the RtxA13 toxin.</title>
        <authorList>
            <person name="Callol A."/>
            <person name="Pajuelo D."/>
            <person name="Ebbesson L."/>
            <person name="Teles M."/>
            <person name="MacKenzie S."/>
            <person name="Amaro C."/>
        </authorList>
    </citation>
    <scope>NUCLEOTIDE SEQUENCE</scope>
</reference>
<dbReference type="EMBL" id="GBXM01003365">
    <property type="protein sequence ID" value="JAI05213.1"/>
    <property type="molecule type" value="Transcribed_RNA"/>
</dbReference>
<evidence type="ECO:0000313" key="1">
    <source>
        <dbReference type="EMBL" id="JAI05213.1"/>
    </source>
</evidence>
<protein>
    <submittedName>
        <fullName evidence="1">Uncharacterized protein</fullName>
    </submittedName>
</protein>
<accession>A0A0E9XR29</accession>
<name>A0A0E9XR29_ANGAN</name>